<keyword evidence="1" id="KW-0472">Membrane</keyword>
<evidence type="ECO:0000256" key="1">
    <source>
        <dbReference type="SAM" id="Phobius"/>
    </source>
</evidence>
<protein>
    <submittedName>
        <fullName evidence="3">GHKL domain-containing protein</fullName>
    </submittedName>
</protein>
<dbReference type="GO" id="GO:0000155">
    <property type="term" value="F:phosphorelay sensor kinase activity"/>
    <property type="evidence" value="ECO:0007669"/>
    <property type="project" value="InterPro"/>
</dbReference>
<evidence type="ECO:0000313" key="3">
    <source>
        <dbReference type="EMBL" id="SHF33297.1"/>
    </source>
</evidence>
<dbReference type="Pfam" id="PF06580">
    <property type="entry name" value="His_kinase"/>
    <property type="match status" value="1"/>
</dbReference>
<evidence type="ECO:0000259" key="2">
    <source>
        <dbReference type="Pfam" id="PF06580"/>
    </source>
</evidence>
<feature type="domain" description="Signal transduction histidine kinase internal region" evidence="2">
    <location>
        <begin position="153"/>
        <end position="230"/>
    </location>
</feature>
<dbReference type="PANTHER" id="PTHR34220:SF7">
    <property type="entry name" value="SENSOR HISTIDINE KINASE YPDA"/>
    <property type="match status" value="1"/>
</dbReference>
<dbReference type="Proteomes" id="UP000184480">
    <property type="component" value="Unassembled WGS sequence"/>
</dbReference>
<dbReference type="GO" id="GO:0016020">
    <property type="term" value="C:membrane"/>
    <property type="evidence" value="ECO:0007669"/>
    <property type="project" value="InterPro"/>
</dbReference>
<name>A0A1M5AT77_9BACT</name>
<gene>
    <name evidence="3" type="ORF">SAMN05444362_105149</name>
</gene>
<feature type="transmembrane region" description="Helical" evidence="1">
    <location>
        <begin position="72"/>
        <end position="94"/>
    </location>
</feature>
<dbReference type="PANTHER" id="PTHR34220">
    <property type="entry name" value="SENSOR HISTIDINE KINASE YPDA"/>
    <property type="match status" value="1"/>
</dbReference>
<keyword evidence="1" id="KW-1133">Transmembrane helix</keyword>
<dbReference type="RefSeq" id="WP_062180585.1">
    <property type="nucleotide sequence ID" value="NZ_BBXL01000010.1"/>
</dbReference>
<evidence type="ECO:0000313" key="4">
    <source>
        <dbReference type="Proteomes" id="UP000184480"/>
    </source>
</evidence>
<dbReference type="InterPro" id="IPR050640">
    <property type="entry name" value="Bact_2-comp_sensor_kinase"/>
</dbReference>
<keyword evidence="1" id="KW-0812">Transmembrane</keyword>
<dbReference type="EMBL" id="FQUC01000005">
    <property type="protein sequence ID" value="SHF33297.1"/>
    <property type="molecule type" value="Genomic_DNA"/>
</dbReference>
<dbReference type="STRING" id="1346286.SAMN05444362_105149"/>
<accession>A0A1M5AT77</accession>
<dbReference type="AlphaFoldDB" id="A0A1M5AT77"/>
<feature type="transmembrane region" description="Helical" evidence="1">
    <location>
        <begin position="35"/>
        <end position="52"/>
    </location>
</feature>
<sequence>MKYSYIKNYNGFFILIWVLIFAVLGVQYMESMNTFEGFLLATSIVVTAYPFTTYLSRRLLRRAMESKNMVKFIIQFFIFTLIYSALIPVIVYLFNQLETIGLFSPSEFMGRWNNSWNEFLNGLLTSLLINLSFCGLSFFEQNIRLQKELAESSLQILQAQINPHFMFNVLNHINILIRKEPELASSVLVQYTHILRYQLYNGRKDYVSINQEVEFLKDFIEVEKIRWKNSLDIKYLWEIEDFNVTIAPLMLITFVENAFKHVSRSKSDKGYVYIHLKEENREVALTVENSKYADNVIYEKKEESGIGLENIGKRLDILYHNRYKLVINDTEISYSIFLSIKL</sequence>
<organism evidence="3 4">
    <name type="scientific">Dysgonomonas macrotermitis</name>
    <dbReference type="NCBI Taxonomy" id="1346286"/>
    <lineage>
        <taxon>Bacteria</taxon>
        <taxon>Pseudomonadati</taxon>
        <taxon>Bacteroidota</taxon>
        <taxon>Bacteroidia</taxon>
        <taxon>Bacteroidales</taxon>
        <taxon>Dysgonomonadaceae</taxon>
        <taxon>Dysgonomonas</taxon>
    </lineage>
</organism>
<keyword evidence="4" id="KW-1185">Reference proteome</keyword>
<dbReference type="OrthoDB" id="9809908at2"/>
<reference evidence="4" key="1">
    <citation type="submission" date="2016-11" db="EMBL/GenBank/DDBJ databases">
        <authorList>
            <person name="Varghese N."/>
            <person name="Submissions S."/>
        </authorList>
    </citation>
    <scope>NUCLEOTIDE SEQUENCE [LARGE SCALE GENOMIC DNA]</scope>
    <source>
        <strain evidence="4">DSM 27370</strain>
    </source>
</reference>
<dbReference type="InterPro" id="IPR010559">
    <property type="entry name" value="Sig_transdc_His_kin_internal"/>
</dbReference>
<proteinExistence type="predicted"/>
<feature type="transmembrane region" description="Helical" evidence="1">
    <location>
        <begin position="12"/>
        <end position="29"/>
    </location>
</feature>